<keyword evidence="1" id="KW-0269">Exonuclease</keyword>
<proteinExistence type="predicted"/>
<name>A0A381I9C1_CLODI</name>
<dbReference type="GO" id="GO:0004527">
    <property type="term" value="F:exonuclease activity"/>
    <property type="evidence" value="ECO:0007669"/>
    <property type="project" value="UniProtKB-KW"/>
</dbReference>
<dbReference type="AlphaFoldDB" id="A0A381I9C1"/>
<evidence type="ECO:0000313" key="1">
    <source>
        <dbReference type="EMBL" id="SUY23585.1"/>
    </source>
</evidence>
<keyword evidence="1" id="KW-0540">Nuclease</keyword>
<sequence length="51" mass="6007">MRKIKAFDKFYNVLKIGREDKQKIARSINLIIEEIDSILNFGNCNEYNNVS</sequence>
<reference evidence="1" key="1">
    <citation type="submission" date="2018-06" db="EMBL/GenBank/DDBJ databases">
        <authorList>
            <consortium name="Pathogen Informatics"/>
            <person name="Doyle S."/>
        </authorList>
    </citation>
    <scope>NUCLEOTIDE SEQUENCE</scope>
    <source>
        <strain evidence="1">NCTC13307</strain>
    </source>
</reference>
<keyword evidence="1" id="KW-0378">Hydrolase</keyword>
<dbReference type="EMBL" id="UFWD01000001">
    <property type="protein sequence ID" value="SUY23585.1"/>
    <property type="molecule type" value="Genomic_DNA"/>
</dbReference>
<gene>
    <name evidence="1" type="ORF">NCTC13307_01802</name>
</gene>
<accession>A0A381I9C1</accession>
<protein>
    <submittedName>
        <fullName evidence="1">Exonuclease</fullName>
    </submittedName>
</protein>
<organism evidence="1">
    <name type="scientific">Clostridioides difficile</name>
    <name type="common">Peptoclostridium difficile</name>
    <dbReference type="NCBI Taxonomy" id="1496"/>
    <lineage>
        <taxon>Bacteria</taxon>
        <taxon>Bacillati</taxon>
        <taxon>Bacillota</taxon>
        <taxon>Clostridia</taxon>
        <taxon>Peptostreptococcales</taxon>
        <taxon>Peptostreptococcaceae</taxon>
        <taxon>Clostridioides</taxon>
    </lineage>
</organism>